<dbReference type="EMBL" id="QPFP01000010">
    <property type="protein sequence ID" value="TEB34296.1"/>
    <property type="molecule type" value="Genomic_DNA"/>
</dbReference>
<reference evidence="3 4" key="1">
    <citation type="journal article" date="2019" name="Nat. Ecol. Evol.">
        <title>Megaphylogeny resolves global patterns of mushroom evolution.</title>
        <authorList>
            <person name="Varga T."/>
            <person name="Krizsan K."/>
            <person name="Foldi C."/>
            <person name="Dima B."/>
            <person name="Sanchez-Garcia M."/>
            <person name="Sanchez-Ramirez S."/>
            <person name="Szollosi G.J."/>
            <person name="Szarkandi J.G."/>
            <person name="Papp V."/>
            <person name="Albert L."/>
            <person name="Andreopoulos W."/>
            <person name="Angelini C."/>
            <person name="Antonin V."/>
            <person name="Barry K.W."/>
            <person name="Bougher N.L."/>
            <person name="Buchanan P."/>
            <person name="Buyck B."/>
            <person name="Bense V."/>
            <person name="Catcheside P."/>
            <person name="Chovatia M."/>
            <person name="Cooper J."/>
            <person name="Damon W."/>
            <person name="Desjardin D."/>
            <person name="Finy P."/>
            <person name="Geml J."/>
            <person name="Haridas S."/>
            <person name="Hughes K."/>
            <person name="Justo A."/>
            <person name="Karasinski D."/>
            <person name="Kautmanova I."/>
            <person name="Kiss B."/>
            <person name="Kocsube S."/>
            <person name="Kotiranta H."/>
            <person name="LaButti K.M."/>
            <person name="Lechner B.E."/>
            <person name="Liimatainen K."/>
            <person name="Lipzen A."/>
            <person name="Lukacs Z."/>
            <person name="Mihaltcheva S."/>
            <person name="Morgado L.N."/>
            <person name="Niskanen T."/>
            <person name="Noordeloos M.E."/>
            <person name="Ohm R.A."/>
            <person name="Ortiz-Santana B."/>
            <person name="Ovrebo C."/>
            <person name="Racz N."/>
            <person name="Riley R."/>
            <person name="Savchenko A."/>
            <person name="Shiryaev A."/>
            <person name="Soop K."/>
            <person name="Spirin V."/>
            <person name="Szebenyi C."/>
            <person name="Tomsovsky M."/>
            <person name="Tulloss R.E."/>
            <person name="Uehling J."/>
            <person name="Grigoriev I.V."/>
            <person name="Vagvolgyi C."/>
            <person name="Papp T."/>
            <person name="Martin F.M."/>
            <person name="Miettinen O."/>
            <person name="Hibbett D.S."/>
            <person name="Nagy L.G."/>
        </authorList>
    </citation>
    <scope>NUCLEOTIDE SEQUENCE [LARGE SCALE GENOMIC DNA]</scope>
    <source>
        <strain evidence="3 4">FP101781</strain>
    </source>
</reference>
<protein>
    <submittedName>
        <fullName evidence="3">Uncharacterized protein</fullName>
    </submittedName>
</protein>
<feature type="transmembrane region" description="Helical" evidence="2">
    <location>
        <begin position="86"/>
        <end position="107"/>
    </location>
</feature>
<sequence>MSQELKRARELEKLMEQHQEKHVYLEKLVMVLAGVILVLILVIIYLATHLTRHASKAQRHWLSLPSHFTIPILSPFTSVVEQETSVFSTRVIGIITVVLGVLAYFIFRHWFNSGRTRPT</sequence>
<name>A0A4Y7TJF0_COPMI</name>
<feature type="coiled-coil region" evidence="1">
    <location>
        <begin position="1"/>
        <end position="28"/>
    </location>
</feature>
<keyword evidence="2" id="KW-0812">Transmembrane</keyword>
<dbReference type="AlphaFoldDB" id="A0A4Y7TJF0"/>
<accession>A0A4Y7TJF0</accession>
<evidence type="ECO:0000313" key="4">
    <source>
        <dbReference type="Proteomes" id="UP000298030"/>
    </source>
</evidence>
<keyword evidence="1" id="KW-0175">Coiled coil</keyword>
<dbReference type="Proteomes" id="UP000298030">
    <property type="component" value="Unassembled WGS sequence"/>
</dbReference>
<gene>
    <name evidence="3" type="ORF">FA13DRAFT_1729807</name>
</gene>
<organism evidence="3 4">
    <name type="scientific">Coprinellus micaceus</name>
    <name type="common">Glistening ink-cap mushroom</name>
    <name type="synonym">Coprinus micaceus</name>
    <dbReference type="NCBI Taxonomy" id="71717"/>
    <lineage>
        <taxon>Eukaryota</taxon>
        <taxon>Fungi</taxon>
        <taxon>Dikarya</taxon>
        <taxon>Basidiomycota</taxon>
        <taxon>Agaricomycotina</taxon>
        <taxon>Agaricomycetes</taxon>
        <taxon>Agaricomycetidae</taxon>
        <taxon>Agaricales</taxon>
        <taxon>Agaricineae</taxon>
        <taxon>Psathyrellaceae</taxon>
        <taxon>Coprinellus</taxon>
    </lineage>
</organism>
<proteinExistence type="predicted"/>
<evidence type="ECO:0000256" key="1">
    <source>
        <dbReference type="SAM" id="Coils"/>
    </source>
</evidence>
<evidence type="ECO:0000313" key="3">
    <source>
        <dbReference type="EMBL" id="TEB34296.1"/>
    </source>
</evidence>
<dbReference type="OrthoDB" id="3265172at2759"/>
<keyword evidence="2" id="KW-0472">Membrane</keyword>
<evidence type="ECO:0000256" key="2">
    <source>
        <dbReference type="SAM" id="Phobius"/>
    </source>
</evidence>
<comment type="caution">
    <text evidence="3">The sequence shown here is derived from an EMBL/GenBank/DDBJ whole genome shotgun (WGS) entry which is preliminary data.</text>
</comment>
<keyword evidence="4" id="KW-1185">Reference proteome</keyword>
<feature type="transmembrane region" description="Helical" evidence="2">
    <location>
        <begin position="28"/>
        <end position="48"/>
    </location>
</feature>
<keyword evidence="2" id="KW-1133">Transmembrane helix</keyword>